<reference evidence="7" key="1">
    <citation type="journal article" date="2021" name="PeerJ">
        <title>Extensive microbial diversity within the chicken gut microbiome revealed by metagenomics and culture.</title>
        <authorList>
            <person name="Gilroy R."/>
            <person name="Ravi A."/>
            <person name="Getino M."/>
            <person name="Pursley I."/>
            <person name="Horton D.L."/>
            <person name="Alikhan N.F."/>
            <person name="Baker D."/>
            <person name="Gharbi K."/>
            <person name="Hall N."/>
            <person name="Watson M."/>
            <person name="Adriaenssens E.M."/>
            <person name="Foster-Nyarko E."/>
            <person name="Jarju S."/>
            <person name="Secka A."/>
            <person name="Antonio M."/>
            <person name="Oren A."/>
            <person name="Chaudhuri R.R."/>
            <person name="La Ragione R."/>
            <person name="Hildebrand F."/>
            <person name="Pallen M.J."/>
        </authorList>
    </citation>
    <scope>NUCLEOTIDE SEQUENCE</scope>
    <source>
        <strain evidence="7">ChiGjej4B4-7305</strain>
    </source>
</reference>
<sequence length="559" mass="61096">MTKRPRWYLAAAVSAAIMVVSAVPAAGGDGPAPGAPDDPTDTSAAWEQADAIRDRVQPPEFPDFEVSIVDFGADPSGQEKSTDAFEAAITEVSQSGGGRVLVPDGTFLTGAIHLQDNVDLHLADDATILFSQDKRDYLPVVKTRFEGVQLYNYSPFIYGYQVQNVAVTGNGTLDGNADADNWWNWKNPRPALEEEDRQALFQMGEEGVPVAERVFGEGHMLRTNFVEFYESENILVQGVTLNNSPMWLLHPVLCENVTIDGVHLESLGPNNDGVNPESSRDVVIKNTFFNTGDDNVAIKSGRNAEGRRIGVPSENILIENNFMAAGHGAIVVGSEMSGGVRNVFAQDNVMDSPDLDRIVRVKTNSVRGGVVENIYVRNNEVHELGGEVVWVDFFYEEGDAGDFTPVVRNIYVENVESQGGSYAVYLRGYERSPITNINISDSTMNNIETPMLLENVQGLRLTDTQINGEPADAVFCQNTVWLGVPEVLVDSGVPDRALPDRSCLSEQFDEDADWGPRFPAHVAQVAQRLRHEGVIDNGERRALMAAARATDYRPGPSGH</sequence>
<dbReference type="PANTHER" id="PTHR31339">
    <property type="entry name" value="PECTIN LYASE-RELATED"/>
    <property type="match status" value="1"/>
</dbReference>
<dbReference type="InterPro" id="IPR000743">
    <property type="entry name" value="Glyco_hydro_28"/>
</dbReference>
<evidence type="ECO:0000313" key="7">
    <source>
        <dbReference type="EMBL" id="HIZ37255.1"/>
    </source>
</evidence>
<dbReference type="InterPro" id="IPR011050">
    <property type="entry name" value="Pectin_lyase_fold/virulence"/>
</dbReference>
<evidence type="ECO:0000256" key="1">
    <source>
        <dbReference type="ARBA" id="ARBA00008834"/>
    </source>
</evidence>
<protein>
    <submittedName>
        <fullName evidence="7">Glycoside hydrolase family 28 protein</fullName>
    </submittedName>
</protein>
<evidence type="ECO:0000256" key="5">
    <source>
        <dbReference type="SAM" id="MobiDB-lite"/>
    </source>
</evidence>
<feature type="chain" id="PRO_5039086730" evidence="6">
    <location>
        <begin position="26"/>
        <end position="559"/>
    </location>
</feature>
<feature type="compositionally biased region" description="Low complexity" evidence="5">
    <location>
        <begin position="35"/>
        <end position="45"/>
    </location>
</feature>
<dbReference type="GO" id="GO:0005975">
    <property type="term" value="P:carbohydrate metabolic process"/>
    <property type="evidence" value="ECO:0007669"/>
    <property type="project" value="InterPro"/>
</dbReference>
<name>A0A9D2EH08_9MICO</name>
<evidence type="ECO:0000256" key="6">
    <source>
        <dbReference type="SAM" id="SignalP"/>
    </source>
</evidence>
<accession>A0A9D2EH08</accession>
<evidence type="ECO:0000256" key="2">
    <source>
        <dbReference type="ARBA" id="ARBA00022801"/>
    </source>
</evidence>
<dbReference type="EMBL" id="DXBY01000275">
    <property type="protein sequence ID" value="HIZ37255.1"/>
    <property type="molecule type" value="Genomic_DNA"/>
</dbReference>
<dbReference type="AlphaFoldDB" id="A0A9D2EH08"/>
<dbReference type="PANTHER" id="PTHR31339:SF9">
    <property type="entry name" value="PLASMIN AND FIBRONECTIN-BINDING PROTEIN A"/>
    <property type="match status" value="1"/>
</dbReference>
<evidence type="ECO:0000313" key="8">
    <source>
        <dbReference type="Proteomes" id="UP000824037"/>
    </source>
</evidence>
<dbReference type="InterPro" id="IPR012334">
    <property type="entry name" value="Pectin_lyas_fold"/>
</dbReference>
<keyword evidence="2 4" id="KW-0378">Hydrolase</keyword>
<dbReference type="SMART" id="SM00710">
    <property type="entry name" value="PbH1"/>
    <property type="match status" value="5"/>
</dbReference>
<keyword evidence="6" id="KW-0732">Signal</keyword>
<evidence type="ECO:0000256" key="3">
    <source>
        <dbReference type="ARBA" id="ARBA00023295"/>
    </source>
</evidence>
<dbReference type="Pfam" id="PF00295">
    <property type="entry name" value="Glyco_hydro_28"/>
    <property type="match status" value="1"/>
</dbReference>
<keyword evidence="3 4" id="KW-0326">Glycosidase</keyword>
<feature type="region of interest" description="Disordered" evidence="5">
    <location>
        <begin position="26"/>
        <end position="51"/>
    </location>
</feature>
<gene>
    <name evidence="7" type="ORF">H9815_15880</name>
</gene>
<dbReference type="InterPro" id="IPR006626">
    <property type="entry name" value="PbH1"/>
</dbReference>
<dbReference type="GO" id="GO:0004650">
    <property type="term" value="F:polygalacturonase activity"/>
    <property type="evidence" value="ECO:0007669"/>
    <property type="project" value="InterPro"/>
</dbReference>
<dbReference type="InterPro" id="IPR051801">
    <property type="entry name" value="GH28_Enzymes"/>
</dbReference>
<dbReference type="PROSITE" id="PS00502">
    <property type="entry name" value="POLYGALACTURONASE"/>
    <property type="match status" value="1"/>
</dbReference>
<proteinExistence type="inferred from homology"/>
<dbReference type="SUPFAM" id="SSF51126">
    <property type="entry name" value="Pectin lyase-like"/>
    <property type="match status" value="1"/>
</dbReference>
<dbReference type="Proteomes" id="UP000824037">
    <property type="component" value="Unassembled WGS sequence"/>
</dbReference>
<organism evidence="7 8">
    <name type="scientific">Candidatus Ruania gallistercoris</name>
    <dbReference type="NCBI Taxonomy" id="2838746"/>
    <lineage>
        <taxon>Bacteria</taxon>
        <taxon>Bacillati</taxon>
        <taxon>Actinomycetota</taxon>
        <taxon>Actinomycetes</taxon>
        <taxon>Micrococcales</taxon>
        <taxon>Ruaniaceae</taxon>
        <taxon>Ruania</taxon>
    </lineage>
</organism>
<evidence type="ECO:0000256" key="4">
    <source>
        <dbReference type="RuleBase" id="RU361169"/>
    </source>
</evidence>
<comment type="caution">
    <text evidence="7">The sequence shown here is derived from an EMBL/GenBank/DDBJ whole genome shotgun (WGS) entry which is preliminary data.</text>
</comment>
<reference evidence="7" key="2">
    <citation type="submission" date="2021-04" db="EMBL/GenBank/DDBJ databases">
        <authorList>
            <person name="Gilroy R."/>
        </authorList>
    </citation>
    <scope>NUCLEOTIDE SEQUENCE</scope>
    <source>
        <strain evidence="7">ChiGjej4B4-7305</strain>
    </source>
</reference>
<feature type="signal peptide" evidence="6">
    <location>
        <begin position="1"/>
        <end position="25"/>
    </location>
</feature>
<comment type="similarity">
    <text evidence="1 4">Belongs to the glycosyl hydrolase 28 family.</text>
</comment>
<dbReference type="Gene3D" id="2.160.20.10">
    <property type="entry name" value="Single-stranded right-handed beta-helix, Pectin lyase-like"/>
    <property type="match status" value="1"/>
</dbReference>